<evidence type="ECO:0008006" key="4">
    <source>
        <dbReference type="Google" id="ProtNLM"/>
    </source>
</evidence>
<dbReference type="EMBL" id="KL198007">
    <property type="protein sequence ID" value="KDQ29644.1"/>
    <property type="molecule type" value="Genomic_DNA"/>
</dbReference>
<dbReference type="InterPro" id="IPR012535">
    <property type="entry name" value="Cell_div_Cdc14"/>
</dbReference>
<evidence type="ECO:0000256" key="1">
    <source>
        <dbReference type="SAM" id="MobiDB-lite"/>
    </source>
</evidence>
<feature type="region of interest" description="Disordered" evidence="1">
    <location>
        <begin position="230"/>
        <end position="256"/>
    </location>
</feature>
<dbReference type="InParanoid" id="A0A067NNX8"/>
<feature type="region of interest" description="Disordered" evidence="1">
    <location>
        <begin position="277"/>
        <end position="335"/>
    </location>
</feature>
<feature type="compositionally biased region" description="Polar residues" evidence="1">
    <location>
        <begin position="367"/>
        <end position="380"/>
    </location>
</feature>
<accession>A0A067NNX8</accession>
<dbReference type="VEuPathDB" id="FungiDB:PLEOSDRAFT_1103654"/>
<dbReference type="AlphaFoldDB" id="A0A067NNX8"/>
<reference evidence="3" key="1">
    <citation type="journal article" date="2014" name="Proc. Natl. Acad. Sci. U.S.A.">
        <title>Extensive sampling of basidiomycete genomes demonstrates inadequacy of the white-rot/brown-rot paradigm for wood decay fungi.</title>
        <authorList>
            <person name="Riley R."/>
            <person name="Salamov A.A."/>
            <person name="Brown D.W."/>
            <person name="Nagy L.G."/>
            <person name="Floudas D."/>
            <person name="Held B.W."/>
            <person name="Levasseur A."/>
            <person name="Lombard V."/>
            <person name="Morin E."/>
            <person name="Otillar R."/>
            <person name="Lindquist E.A."/>
            <person name="Sun H."/>
            <person name="LaButti K.M."/>
            <person name="Schmutz J."/>
            <person name="Jabbour D."/>
            <person name="Luo H."/>
            <person name="Baker S.E."/>
            <person name="Pisabarro A.G."/>
            <person name="Walton J.D."/>
            <person name="Blanchette R.A."/>
            <person name="Henrissat B."/>
            <person name="Martin F."/>
            <person name="Cullen D."/>
            <person name="Hibbett D.S."/>
            <person name="Grigoriev I.V."/>
        </authorList>
    </citation>
    <scope>NUCLEOTIDE SEQUENCE [LARGE SCALE GENOMIC DNA]</scope>
    <source>
        <strain evidence="3">PC15</strain>
    </source>
</reference>
<dbReference type="Proteomes" id="UP000027073">
    <property type="component" value="Unassembled WGS sequence"/>
</dbReference>
<dbReference type="Pfam" id="PF08045">
    <property type="entry name" value="CDC14"/>
    <property type="match status" value="1"/>
</dbReference>
<proteinExistence type="predicted"/>
<dbReference type="HOGENOM" id="CLU_043859_0_0_1"/>
<feature type="compositionally biased region" description="Low complexity" evidence="1">
    <location>
        <begin position="277"/>
        <end position="318"/>
    </location>
</feature>
<gene>
    <name evidence="2" type="ORF">PLEOSDRAFT_1103654</name>
</gene>
<feature type="compositionally biased region" description="Polar residues" evidence="1">
    <location>
        <begin position="232"/>
        <end position="244"/>
    </location>
</feature>
<organism evidence="2 3">
    <name type="scientific">Pleurotus ostreatus (strain PC15)</name>
    <name type="common">Oyster mushroom</name>
    <dbReference type="NCBI Taxonomy" id="1137138"/>
    <lineage>
        <taxon>Eukaryota</taxon>
        <taxon>Fungi</taxon>
        <taxon>Dikarya</taxon>
        <taxon>Basidiomycota</taxon>
        <taxon>Agaricomycotina</taxon>
        <taxon>Agaricomycetes</taxon>
        <taxon>Agaricomycetidae</taxon>
        <taxon>Agaricales</taxon>
        <taxon>Pleurotineae</taxon>
        <taxon>Pleurotaceae</taxon>
        <taxon>Pleurotus</taxon>
    </lineage>
</organism>
<dbReference type="PANTHER" id="PTHR34065">
    <property type="entry name" value="CELL DIVISION CONTROL PROTEIN 14"/>
    <property type="match status" value="1"/>
</dbReference>
<name>A0A067NNX8_PLEO1</name>
<protein>
    <recommendedName>
        <fullName evidence="4">CDC14-domain-containing protein</fullName>
    </recommendedName>
</protein>
<dbReference type="PANTHER" id="PTHR34065:SF1">
    <property type="entry name" value="CELL DIVISION CONTROL PROTEIN 14"/>
    <property type="match status" value="1"/>
</dbReference>
<dbReference type="STRING" id="1137138.A0A067NNX8"/>
<feature type="region of interest" description="Disordered" evidence="1">
    <location>
        <begin position="350"/>
        <end position="418"/>
    </location>
</feature>
<sequence>MNLTASSLNDLQDVLDELLSPRSSDRRIYAAIASLERQVAAVCLSGDENHDFWALQYTFECNVPSRLLHWVAVSTPRLDASGTVVDKEINALSYHVSLALSVLQGVALNHPASKSYLGRKYSLEILLDLLLASRHIPSITPPTSASTLPAPAPLSSTVIDTLLCIMVDSTAALRAFEEAGGLQVIVKILKRAGTPREVRMKCLEFLYFYLLDETLSASSVGDQLSADALSVDNASPPTAPVTPTRQEKPFVFPTPSNPISNYGSSTYVFSTTTSAGSARSVSSSSTSSFSSTSSVATSSTAASSAAPSRSASPDKSSACKAPIDSTPSGIKAAKARPLMMLRKDVDYVPMSPKKAQVSNLGVRPPSGSATRSRYFHSNNTPRPPSRLGSAASITEPESKTSPTKTAEPVQAKQADVRTKTTKEKKELLGTMLGNVDALVEGVRKAGVWGLI</sequence>
<dbReference type="OrthoDB" id="5357220at2759"/>
<evidence type="ECO:0000313" key="2">
    <source>
        <dbReference type="EMBL" id="KDQ29644.1"/>
    </source>
</evidence>
<evidence type="ECO:0000313" key="3">
    <source>
        <dbReference type="Proteomes" id="UP000027073"/>
    </source>
</evidence>